<dbReference type="GeneID" id="92814994"/>
<accession>G5H8P7</accession>
<dbReference type="RefSeq" id="WP_009134789.1">
    <property type="nucleotide sequence ID" value="NZ_CP102250.1"/>
</dbReference>
<name>G5H8P7_9BACT</name>
<dbReference type="Pfam" id="PF13505">
    <property type="entry name" value="OMP_b-brl"/>
    <property type="match status" value="1"/>
</dbReference>
<evidence type="ECO:0000256" key="2">
    <source>
        <dbReference type="SAM" id="SignalP"/>
    </source>
</evidence>
<organism evidence="4 5">
    <name type="scientific">Alistipes indistinctus YIT 12060</name>
    <dbReference type="NCBI Taxonomy" id="742725"/>
    <lineage>
        <taxon>Bacteria</taxon>
        <taxon>Pseudomonadati</taxon>
        <taxon>Bacteroidota</taxon>
        <taxon>Bacteroidia</taxon>
        <taxon>Bacteroidales</taxon>
        <taxon>Rikenellaceae</taxon>
        <taxon>Alistipes</taxon>
    </lineage>
</organism>
<keyword evidence="5" id="KW-1185">Reference proteome</keyword>
<sequence>MKKNLLLVVVCTLFVTSAYAQERGFGYGIKAGVNIAKVTNMGVDSKVGFTGGIFVDYRFSKVFALSADILYSGQGGDDTREKLKTDNLNIPILANLYLAKGLAFKTGLQPGFVMGAKIDDTPVTDGCNTVTFAVPVGLSYTFSCGLLFDVRYQIGLSNVFKEQDKYRNGVFSIMAGWRF</sequence>
<evidence type="ECO:0000313" key="4">
    <source>
        <dbReference type="EMBL" id="EHB91934.1"/>
    </source>
</evidence>
<feature type="domain" description="Outer membrane protein beta-barrel" evidence="3">
    <location>
        <begin position="8"/>
        <end position="179"/>
    </location>
</feature>
<comment type="caution">
    <text evidence="4">The sequence shown here is derived from an EMBL/GenBank/DDBJ whole genome shotgun (WGS) entry which is preliminary data.</text>
</comment>
<feature type="chain" id="PRO_5003477935" description="Outer membrane protein beta-barrel domain-containing protein" evidence="2">
    <location>
        <begin position="21"/>
        <end position="179"/>
    </location>
</feature>
<evidence type="ECO:0000259" key="3">
    <source>
        <dbReference type="Pfam" id="PF13505"/>
    </source>
</evidence>
<dbReference type="InterPro" id="IPR027385">
    <property type="entry name" value="Beta-barrel_OMP"/>
</dbReference>
<protein>
    <recommendedName>
        <fullName evidence="3">Outer membrane protein beta-barrel domain-containing protein</fullName>
    </recommendedName>
</protein>
<dbReference type="InterPro" id="IPR011250">
    <property type="entry name" value="OMP/PagP_B-barrel"/>
</dbReference>
<dbReference type="PATRIC" id="fig|742725.3.peg.2079"/>
<dbReference type="AlphaFoldDB" id="G5H8P7"/>
<dbReference type="Proteomes" id="UP000006008">
    <property type="component" value="Unassembled WGS sequence"/>
</dbReference>
<dbReference type="eggNOG" id="COG3637">
    <property type="taxonomic scope" value="Bacteria"/>
</dbReference>
<dbReference type="EMBL" id="ADLD01000013">
    <property type="protein sequence ID" value="EHB91934.1"/>
    <property type="molecule type" value="Genomic_DNA"/>
</dbReference>
<gene>
    <name evidence="4" type="ORF">HMPREF9450_01983</name>
</gene>
<dbReference type="STRING" id="742725.HMPREF9450_01983"/>
<dbReference type="OrthoDB" id="947434at2"/>
<reference evidence="4 5" key="1">
    <citation type="submission" date="2011-08" db="EMBL/GenBank/DDBJ databases">
        <title>The Genome Sequence of Alistipes indistinctus YIT 12060.</title>
        <authorList>
            <consortium name="The Broad Institute Genome Sequencing Platform"/>
            <person name="Earl A."/>
            <person name="Ward D."/>
            <person name="Feldgarden M."/>
            <person name="Gevers D."/>
            <person name="Morotomi M."/>
            <person name="Young S.K."/>
            <person name="Zeng Q."/>
            <person name="Gargeya S."/>
            <person name="Fitzgerald M."/>
            <person name="Haas B."/>
            <person name="Abouelleil A."/>
            <person name="Alvarado L."/>
            <person name="Arachchi H.M."/>
            <person name="Berlin A."/>
            <person name="Brown A."/>
            <person name="Chapman S.B."/>
            <person name="Chen Z."/>
            <person name="Dunbar C."/>
            <person name="Freedman E."/>
            <person name="Gearin G."/>
            <person name="Gellesch M."/>
            <person name="Goldberg J."/>
            <person name="Griggs A."/>
            <person name="Gujja S."/>
            <person name="Heiman D."/>
            <person name="Howarth C."/>
            <person name="Larson L."/>
            <person name="Lui A."/>
            <person name="MacDonald P.J.P."/>
            <person name="Montmayeur A."/>
            <person name="Murphy C."/>
            <person name="Neiman D."/>
            <person name="Pearson M."/>
            <person name="Priest M."/>
            <person name="Roberts A."/>
            <person name="Saif S."/>
            <person name="Shea T."/>
            <person name="Shenoy N."/>
            <person name="Sisk P."/>
            <person name="Stolte C."/>
            <person name="Sykes S."/>
            <person name="Wortman J."/>
            <person name="Nusbaum C."/>
            <person name="Birren B."/>
        </authorList>
    </citation>
    <scope>NUCLEOTIDE SEQUENCE [LARGE SCALE GENOMIC DNA]</scope>
    <source>
        <strain evidence="4 5">YIT 12060</strain>
    </source>
</reference>
<evidence type="ECO:0000313" key="5">
    <source>
        <dbReference type="Proteomes" id="UP000006008"/>
    </source>
</evidence>
<feature type="signal peptide" evidence="2">
    <location>
        <begin position="1"/>
        <end position="20"/>
    </location>
</feature>
<dbReference type="HOGENOM" id="CLU_082049_0_0_10"/>
<evidence type="ECO:0000256" key="1">
    <source>
        <dbReference type="ARBA" id="ARBA00022729"/>
    </source>
</evidence>
<keyword evidence="1 2" id="KW-0732">Signal</keyword>
<proteinExistence type="predicted"/>
<dbReference type="SUPFAM" id="SSF56925">
    <property type="entry name" value="OMPA-like"/>
    <property type="match status" value="1"/>
</dbReference>